<dbReference type="Proteomes" id="UP001432216">
    <property type="component" value="Chromosome 4"/>
</dbReference>
<evidence type="ECO:0000256" key="3">
    <source>
        <dbReference type="ARBA" id="ARBA00023274"/>
    </source>
</evidence>
<dbReference type="GeneID" id="89989484"/>
<evidence type="ECO:0000313" key="6">
    <source>
        <dbReference type="Proteomes" id="UP001432216"/>
    </source>
</evidence>
<comment type="similarity">
    <text evidence="1">Belongs to the bacterial ribosomal protein bS21 family.</text>
</comment>
<dbReference type="PANTHER" id="PTHR21109">
    <property type="entry name" value="MITOCHONDRIAL 28S RIBOSOMAL PROTEIN S21"/>
    <property type="match status" value="1"/>
</dbReference>
<evidence type="ECO:0000256" key="2">
    <source>
        <dbReference type="ARBA" id="ARBA00022980"/>
    </source>
</evidence>
<dbReference type="NCBIfam" id="TIGR00030">
    <property type="entry name" value="S21p"/>
    <property type="match status" value="1"/>
</dbReference>
<sequence>MSFLFRSTLRASTSRLPTVLPTPASRPLAFLPLPLSRFNSSLSTPPSSSAAKPSSPPQNPINPRFAELTSSLSIPVSSTSKPHAAAAAADPTSEDWWMTVSKKSNYNTFSSTKNFHPTKYFSGRSVELNRGTDFLVAYKRMQRVMRMGNMKKEAKLNEFHEKPSVRRRRLRSERHRRRFKEMVRTKVQQALAMRSRA</sequence>
<evidence type="ECO:0000256" key="1">
    <source>
        <dbReference type="ARBA" id="ARBA00006640"/>
    </source>
</evidence>
<dbReference type="PANTHER" id="PTHR21109:SF0">
    <property type="entry name" value="SMALL RIBOSOMAL SUBUNIT PROTEIN BS21M"/>
    <property type="match status" value="1"/>
</dbReference>
<keyword evidence="2 5" id="KW-0689">Ribosomal protein</keyword>
<dbReference type="GO" id="GO:0005840">
    <property type="term" value="C:ribosome"/>
    <property type="evidence" value="ECO:0007669"/>
    <property type="project" value="UniProtKB-KW"/>
</dbReference>
<evidence type="ECO:0000313" key="5">
    <source>
        <dbReference type="EMBL" id="WVO21403.1"/>
    </source>
</evidence>
<evidence type="ECO:0000256" key="4">
    <source>
        <dbReference type="SAM" id="MobiDB-lite"/>
    </source>
</evidence>
<dbReference type="EMBL" id="CP143809">
    <property type="protein sequence ID" value="WVO21403.1"/>
    <property type="molecule type" value="Genomic_DNA"/>
</dbReference>
<keyword evidence="3" id="KW-0687">Ribonucleoprotein</keyword>
<dbReference type="Pfam" id="PF01165">
    <property type="entry name" value="Ribosomal_S21"/>
    <property type="match status" value="1"/>
</dbReference>
<feature type="region of interest" description="Disordered" evidence="4">
    <location>
        <begin position="42"/>
        <end position="64"/>
    </location>
</feature>
<reference evidence="5 6" key="1">
    <citation type="submission" date="2024-01" db="EMBL/GenBank/DDBJ databases">
        <title>Comparative genomics of Cryptococcus and Kwoniella reveals pathogenesis evolution and contrasting modes of karyotype evolution via chromosome fusion or intercentromeric recombination.</title>
        <authorList>
            <person name="Coelho M.A."/>
            <person name="David-Palma M."/>
            <person name="Shea T."/>
            <person name="Bowers K."/>
            <person name="McGinley-Smith S."/>
            <person name="Mohammad A.W."/>
            <person name="Gnirke A."/>
            <person name="Yurkov A.M."/>
            <person name="Nowrousian M."/>
            <person name="Sun S."/>
            <person name="Cuomo C.A."/>
            <person name="Heitman J."/>
        </authorList>
    </citation>
    <scope>NUCLEOTIDE SEQUENCE [LARGE SCALE GENOMIC DNA]</scope>
    <source>
        <strain evidence="5 6">7685027</strain>
    </source>
</reference>
<gene>
    <name evidence="5" type="ORF">IAS62_002711</name>
</gene>
<accession>A0ABZ2ASA7</accession>
<feature type="compositionally biased region" description="Low complexity" evidence="4">
    <location>
        <begin position="42"/>
        <end position="53"/>
    </location>
</feature>
<dbReference type="InterPro" id="IPR001911">
    <property type="entry name" value="Ribosomal_bS21"/>
</dbReference>
<organism evidence="5 6">
    <name type="scientific">Cryptococcus decagattii</name>
    <dbReference type="NCBI Taxonomy" id="1859122"/>
    <lineage>
        <taxon>Eukaryota</taxon>
        <taxon>Fungi</taxon>
        <taxon>Dikarya</taxon>
        <taxon>Basidiomycota</taxon>
        <taxon>Agaricomycotina</taxon>
        <taxon>Tremellomycetes</taxon>
        <taxon>Tremellales</taxon>
        <taxon>Cryptococcaceae</taxon>
        <taxon>Cryptococcus</taxon>
        <taxon>Cryptococcus gattii species complex</taxon>
    </lineage>
</organism>
<name>A0ABZ2ASA7_9TREE</name>
<keyword evidence="6" id="KW-1185">Reference proteome</keyword>
<dbReference type="RefSeq" id="XP_064720642.1">
    <property type="nucleotide sequence ID" value="XM_064864570.1"/>
</dbReference>
<proteinExistence type="inferred from homology"/>
<protein>
    <submittedName>
        <fullName evidence="5">Ribosomal protein S21</fullName>
    </submittedName>
</protein>